<evidence type="ECO:0000256" key="5">
    <source>
        <dbReference type="ARBA" id="ARBA00022679"/>
    </source>
</evidence>
<proteinExistence type="inferred from homology"/>
<dbReference type="EMBL" id="MHKZ01000027">
    <property type="protein sequence ID" value="OGZ00198.1"/>
    <property type="molecule type" value="Genomic_DNA"/>
</dbReference>
<dbReference type="SUPFAM" id="SSF53756">
    <property type="entry name" value="UDP-Glycosyltransferase/glycogen phosphorylase"/>
    <property type="match status" value="1"/>
</dbReference>
<feature type="domain" description="Glycosyl transferase family 1" evidence="7">
    <location>
        <begin position="232"/>
        <end position="397"/>
    </location>
</feature>
<dbReference type="STRING" id="1798649.A3B13_01695"/>
<keyword evidence="6" id="KW-0119">Carbohydrate metabolism</keyword>
<dbReference type="GO" id="GO:0016757">
    <property type="term" value="F:glycosyltransferase activity"/>
    <property type="evidence" value="ECO:0007669"/>
    <property type="project" value="UniProtKB-KW"/>
</dbReference>
<dbReference type="Proteomes" id="UP000176287">
    <property type="component" value="Unassembled WGS sequence"/>
</dbReference>
<keyword evidence="4" id="KW-0328">Glycosyltransferase</keyword>
<keyword evidence="3" id="KW-0313">Glucose metabolism</keyword>
<evidence type="ECO:0000313" key="9">
    <source>
        <dbReference type="EMBL" id="OGZ00198.1"/>
    </source>
</evidence>
<dbReference type="InterPro" id="IPR049438">
    <property type="entry name" value="TreT_GT1"/>
</dbReference>
<evidence type="ECO:0000256" key="4">
    <source>
        <dbReference type="ARBA" id="ARBA00022676"/>
    </source>
</evidence>
<comment type="caution">
    <text evidence="9">The sequence shown here is derived from an EMBL/GenBank/DDBJ whole genome shotgun (WGS) entry which is preliminary data.</text>
</comment>
<comment type="similarity">
    <text evidence="1">Belongs to the glycosyltransferase group 1 family. Glycosyltransferase 4 subfamily.</text>
</comment>
<dbReference type="GO" id="GO:0006006">
    <property type="term" value="P:glucose metabolic process"/>
    <property type="evidence" value="ECO:0007669"/>
    <property type="project" value="UniProtKB-KW"/>
</dbReference>
<evidence type="ECO:0000259" key="8">
    <source>
        <dbReference type="Pfam" id="PF21269"/>
    </source>
</evidence>
<dbReference type="PANTHER" id="PTHR47779">
    <property type="entry name" value="SYNTHASE (CCG-9), PUTATIVE (AFU_ORTHOLOGUE AFUA_3G12100)-RELATED"/>
    <property type="match status" value="1"/>
</dbReference>
<reference evidence="9 10" key="1">
    <citation type="journal article" date="2016" name="Nat. Commun.">
        <title>Thousands of microbial genomes shed light on interconnected biogeochemical processes in an aquifer system.</title>
        <authorList>
            <person name="Anantharaman K."/>
            <person name="Brown C.T."/>
            <person name="Hug L.A."/>
            <person name="Sharon I."/>
            <person name="Castelle C.J."/>
            <person name="Probst A.J."/>
            <person name="Thomas B.C."/>
            <person name="Singh A."/>
            <person name="Wilkins M.J."/>
            <person name="Karaoz U."/>
            <person name="Brodie E.L."/>
            <person name="Williams K.H."/>
            <person name="Hubbard S.S."/>
            <person name="Banfield J.F."/>
        </authorList>
    </citation>
    <scope>NUCLEOTIDE SEQUENCE [LARGE SCALE GENOMIC DNA]</scope>
</reference>
<dbReference type="AlphaFoldDB" id="A0A1G2CIF7"/>
<name>A0A1G2CIF7_9BACT</name>
<evidence type="ECO:0000256" key="6">
    <source>
        <dbReference type="ARBA" id="ARBA00023277"/>
    </source>
</evidence>
<evidence type="ECO:0000256" key="3">
    <source>
        <dbReference type="ARBA" id="ARBA00022526"/>
    </source>
</evidence>
<dbReference type="Pfam" id="PF00534">
    <property type="entry name" value="Glycos_transf_1"/>
    <property type="match status" value="1"/>
</dbReference>
<evidence type="ECO:0000259" key="7">
    <source>
        <dbReference type="Pfam" id="PF00534"/>
    </source>
</evidence>
<dbReference type="InterPro" id="IPR001296">
    <property type="entry name" value="Glyco_trans_1"/>
</dbReference>
<dbReference type="Gene3D" id="3.40.50.2000">
    <property type="entry name" value="Glycogen Phosphorylase B"/>
    <property type="match status" value="2"/>
</dbReference>
<evidence type="ECO:0000256" key="1">
    <source>
        <dbReference type="ARBA" id="ARBA00009481"/>
    </source>
</evidence>
<dbReference type="Pfam" id="PF21269">
    <property type="entry name" value="TreT_GT1"/>
    <property type="match status" value="1"/>
</dbReference>
<evidence type="ECO:0000313" key="10">
    <source>
        <dbReference type="Proteomes" id="UP000176287"/>
    </source>
</evidence>
<protein>
    <submittedName>
        <fullName evidence="9">Uncharacterized protein</fullName>
    </submittedName>
</protein>
<organism evidence="9 10">
    <name type="scientific">Candidatus Liptonbacteria bacterium RIFCSPLOWO2_01_FULL_45_15</name>
    <dbReference type="NCBI Taxonomy" id="1798649"/>
    <lineage>
        <taxon>Bacteria</taxon>
        <taxon>Candidatus Liptoniibacteriota</taxon>
    </lineage>
</organism>
<keyword evidence="5" id="KW-0808">Transferase</keyword>
<sequence>MPRTYLEKVILSKQVRRADFLRFMPARQKKELLKQASCLRGKRVVHVNAVADGGGVAEILTSLIPYLRSLGVESDWYFINPDVGKNFFEITNKIHNALQGAQVKISGQEWTEYERVSRRVAAELDKIDCDVLAVNDPQILLAGHYAHLNKYKIYFSHIDTSSVFKPVWKKLLPAVASYHRIVFSNRDFVNGDLPGRKVKIFTPAIDPLAPKQKIVPKKEARLYLKKHGGVSQNCPLVAQISRFDIWKNPMGVIQSFRIVQNTYPGAQLALVGFNTANDNPAASVVYKDIAAVAGKSRDIFLFFNPKGKDVLEFTVMAQNGADVIVQNSTKEGFGLVVTEAMWKRQPVLGGPASGIRKQIRNGKNGFLVKSPEEMAQKIIFLLSHPAERNIMGSSARKTVLENFLFPRLVSDHLKLYRSCLK</sequence>
<dbReference type="PANTHER" id="PTHR47779:SF1">
    <property type="entry name" value="SYNTHASE (CCG-9), PUTATIVE (AFU_ORTHOLOGUE AFUA_3G12100)-RELATED"/>
    <property type="match status" value="1"/>
</dbReference>
<feature type="domain" description="Trehalose synthase N-terminal" evidence="8">
    <location>
        <begin position="46"/>
        <end position="189"/>
    </location>
</feature>
<accession>A0A1G2CIF7</accession>
<dbReference type="InterPro" id="IPR052078">
    <property type="entry name" value="Trehalose_Metab_GTase"/>
</dbReference>
<gene>
    <name evidence="9" type="ORF">A3B13_01695</name>
</gene>
<comment type="subunit">
    <text evidence="2">Homodimer.</text>
</comment>
<evidence type="ECO:0000256" key="2">
    <source>
        <dbReference type="ARBA" id="ARBA00011738"/>
    </source>
</evidence>